<reference evidence="1 2" key="1">
    <citation type="submission" date="2009-10" db="EMBL/GenBank/DDBJ databases">
        <title>Complete sequence of Halothiobacillus neapolitanus c2.</title>
        <authorList>
            <consortium name="US DOE Joint Genome Institute"/>
            <person name="Lucas S."/>
            <person name="Copeland A."/>
            <person name="Lapidus A."/>
            <person name="Glavina del Rio T."/>
            <person name="Tice H."/>
            <person name="Bruce D."/>
            <person name="Goodwin L."/>
            <person name="Pitluck S."/>
            <person name="Davenport K."/>
            <person name="Brettin T."/>
            <person name="Detter J.C."/>
            <person name="Han C."/>
            <person name="Tapia R."/>
            <person name="Larimer F."/>
            <person name="Land M."/>
            <person name="Hauser L."/>
            <person name="Kyrpides N."/>
            <person name="Mikhailova N."/>
            <person name="Kerfeld C."/>
            <person name="Cannon G."/>
            <person name="Heinhort S."/>
        </authorList>
    </citation>
    <scope>NUCLEOTIDE SEQUENCE [LARGE SCALE GENOMIC DNA]</scope>
    <source>
        <strain evidence="2">ATCC 23641 / c2</strain>
    </source>
</reference>
<sequence>MQRLSFRSVLRASLPPIDTWAPRNTRYSSFPRKLEPRKINKLDSRIRGNDGFFELPTYRLAALFCLLFFIGHSTFAATLPAIVDEASGLTRSPQHVGVYWTHNDNINLPASSKKGVPLLFAINNDGKLLGTLKLDGVRQRDWEAITHLDLDGNPTLVIGDIGDNRGTWPDYRLWFVPEPVALKTNITQRPTAIIRFRYSDQVPAPRRQGGFSGGHDAESLVFDAEHREFLILTKREKSARLFAIPLTSRVNLSDGKPISAQEKKAAVVTARFIANLPTLPAPDLVSWLLHPFTSPYADQPTAMALTPDGHLLAILTYSAVYYFYRRAKEDWPTALQKPFASVSLPSIEQWEGASFSADGKKLVIVHEGRGENTVTILQAPWALKN</sequence>
<dbReference type="InterPro" id="IPR011044">
    <property type="entry name" value="Quino_amine_DH_bsu"/>
</dbReference>
<dbReference type="HOGENOM" id="CLU_717226_0_0_6"/>
<dbReference type="eggNOG" id="COG4255">
    <property type="taxonomic scope" value="Bacteria"/>
</dbReference>
<organism evidence="1 2">
    <name type="scientific">Halothiobacillus neapolitanus (strain ATCC 23641 / DSM 15147 / CIP 104769 / NCIMB 8539 / c2)</name>
    <name type="common">Thiobacillus neapolitanus</name>
    <dbReference type="NCBI Taxonomy" id="555778"/>
    <lineage>
        <taxon>Bacteria</taxon>
        <taxon>Pseudomonadati</taxon>
        <taxon>Pseudomonadota</taxon>
        <taxon>Gammaproteobacteria</taxon>
        <taxon>Chromatiales</taxon>
        <taxon>Halothiobacillaceae</taxon>
        <taxon>Halothiobacillus</taxon>
    </lineage>
</organism>
<dbReference type="eggNOG" id="COG3386">
    <property type="taxonomic scope" value="Bacteria"/>
</dbReference>
<name>D0KX70_HALNC</name>
<dbReference type="AlphaFoldDB" id="D0KX70"/>
<dbReference type="Proteomes" id="UP000009102">
    <property type="component" value="Chromosome"/>
</dbReference>
<dbReference type="SUPFAM" id="SSF50969">
    <property type="entry name" value="YVTN repeat-like/Quinoprotein amine dehydrogenase"/>
    <property type="match status" value="1"/>
</dbReference>
<accession>D0KX70</accession>
<keyword evidence="2" id="KW-1185">Reference proteome</keyword>
<proteinExistence type="predicted"/>
<dbReference type="EMBL" id="CP001801">
    <property type="protein sequence ID" value="ACX95084.1"/>
    <property type="molecule type" value="Genomic_DNA"/>
</dbReference>
<protein>
    <submittedName>
        <fullName evidence="1">Uncharacterized protein</fullName>
    </submittedName>
</protein>
<evidence type="ECO:0000313" key="1">
    <source>
        <dbReference type="EMBL" id="ACX95084.1"/>
    </source>
</evidence>
<gene>
    <name evidence="1" type="ordered locus">Hneap_0221</name>
</gene>
<evidence type="ECO:0000313" key="2">
    <source>
        <dbReference type="Proteomes" id="UP000009102"/>
    </source>
</evidence>
<dbReference type="STRING" id="555778.Hneap_0221"/>
<dbReference type="KEGG" id="hna:Hneap_0221"/>